<keyword evidence="1" id="KW-0547">Nucleotide-binding</keyword>
<proteinExistence type="predicted"/>
<comment type="caution">
    <text evidence="3">The sequence shown here is derived from an EMBL/GenBank/DDBJ whole genome shotgun (WGS) entry which is preliminary data.</text>
</comment>
<dbReference type="InterPro" id="IPR007858">
    <property type="entry name" value="Dpy-30_motif"/>
</dbReference>
<dbReference type="InterPro" id="IPR047499">
    <property type="entry name" value="DD_AK7"/>
</dbReference>
<dbReference type="PANTHER" id="PTHR23359">
    <property type="entry name" value="NUCLEOTIDE KINASE"/>
    <property type="match status" value="1"/>
</dbReference>
<accession>A0A8J2LMP6</accession>
<name>A0A8J2LMP6_9HEXA</name>
<gene>
    <name evidence="3" type="ORF">AFUS01_LOCUS43612</name>
</gene>
<dbReference type="GO" id="GO:0005524">
    <property type="term" value="F:ATP binding"/>
    <property type="evidence" value="ECO:0007669"/>
    <property type="project" value="InterPro"/>
</dbReference>
<evidence type="ECO:0000256" key="2">
    <source>
        <dbReference type="SAM" id="MobiDB-lite"/>
    </source>
</evidence>
<evidence type="ECO:0000313" key="3">
    <source>
        <dbReference type="EMBL" id="CAG7834071.1"/>
    </source>
</evidence>
<dbReference type="AlphaFoldDB" id="A0A8J2LMP6"/>
<dbReference type="OrthoDB" id="10262413at2759"/>
<evidence type="ECO:0008006" key="5">
    <source>
        <dbReference type="Google" id="ProtNLM"/>
    </source>
</evidence>
<reference evidence="3" key="1">
    <citation type="submission" date="2021-06" db="EMBL/GenBank/DDBJ databases">
        <authorList>
            <person name="Hodson N. C."/>
            <person name="Mongue J. A."/>
            <person name="Jaron S. K."/>
        </authorList>
    </citation>
    <scope>NUCLEOTIDE SEQUENCE</scope>
</reference>
<protein>
    <recommendedName>
        <fullName evidence="5">Adenylate kinase</fullName>
    </recommendedName>
</protein>
<evidence type="ECO:0000313" key="4">
    <source>
        <dbReference type="Proteomes" id="UP000708208"/>
    </source>
</evidence>
<feature type="region of interest" description="Disordered" evidence="2">
    <location>
        <begin position="439"/>
        <end position="469"/>
    </location>
</feature>
<keyword evidence="4" id="KW-1185">Reference proteome</keyword>
<dbReference type="GO" id="GO:0006139">
    <property type="term" value="P:nucleobase-containing compound metabolic process"/>
    <property type="evidence" value="ECO:0007669"/>
    <property type="project" value="InterPro"/>
</dbReference>
<dbReference type="CDD" id="cd22967">
    <property type="entry name" value="DD_AK7"/>
    <property type="match status" value="1"/>
</dbReference>
<dbReference type="Pfam" id="PF05186">
    <property type="entry name" value="Dpy-30"/>
    <property type="match status" value="1"/>
</dbReference>
<dbReference type="EMBL" id="CAJVCH010570104">
    <property type="protein sequence ID" value="CAG7834071.1"/>
    <property type="molecule type" value="Genomic_DNA"/>
</dbReference>
<dbReference type="GO" id="GO:0019205">
    <property type="term" value="F:nucleobase-containing compound kinase activity"/>
    <property type="evidence" value="ECO:0007669"/>
    <property type="project" value="InterPro"/>
</dbReference>
<dbReference type="Proteomes" id="UP000708208">
    <property type="component" value="Unassembled WGS sequence"/>
</dbReference>
<sequence length="821" mass="94311">MDPGLDSEVEDEFNEEDEGGEIFAIGTVVFPVDREKDNVDPRAVLINHSDTFVGRNLAVYLASKKIGGNEEWGGEGGNDEVDGEGGEGGPMKGNDDDKYWKLLGTLKNPNQPDPQYLWATVVTDDFDAYINELLKCSVIIYDITDDSSQERIDEIRKVCDALRAKVPVYGQKRVFILISSLHSWSHTTRPKEADFRFTEANYRRRRTKPMYRELQLLERYVVASGKMTRGMLKSYVIGAGAIYGDAEDALHTWFKSGWHNAKNLPIYGDGKNLMPTIYIQNLARIVQQVMDKTPKNQRYIIAVDPVLCTQEQIVKAISKALGTGQVKNVPEKDIYLNRELTTFQADQVLLDLPIESTFCQDNFDVDWTAENGIKSIMQLVVEEYRRARGLIPIKLILVGPPGIGKSTVARQIADIYHFHHFDDETMVETTVELLKEIAATPEVKPNEEEEEQQELRGEMDEEDDDKERQAAAAKRLLNEVDECLRLNQKISEEVLAKLYRYRLKTNPVKNQGYVLDGYPHTADDAKTLLSLGETRGEDEAIGEDDRDILDPQILPDHVVFLEAPDEFILDRLAKVPIEQLLERHHEDVFPKLLSAFHHQEEDYDKTFVAYLNEQEILYDPIDVSKDLSEMMQKTTAKISYLLGKPRNYGLSAEEEAAIRNAQRCERAEMDKRLREDMDLIKTRLLEARRKNMEQWMEQLEKAKRDEFEREEAAMIPLRHYLMAHVVPTLTKGLIDITRLRPEDPIDYLAEFLFQNNPGGVNPCARETRSRKKPCRLVQSLNQRWTELELMSHPRHLQHRTKLNRFQHKAFGFLKDSSTVAV</sequence>
<feature type="region of interest" description="Disordered" evidence="2">
    <location>
        <begin position="69"/>
        <end position="94"/>
    </location>
</feature>
<organism evidence="3 4">
    <name type="scientific">Allacma fusca</name>
    <dbReference type="NCBI Taxonomy" id="39272"/>
    <lineage>
        <taxon>Eukaryota</taxon>
        <taxon>Metazoa</taxon>
        <taxon>Ecdysozoa</taxon>
        <taxon>Arthropoda</taxon>
        <taxon>Hexapoda</taxon>
        <taxon>Collembola</taxon>
        <taxon>Symphypleona</taxon>
        <taxon>Sminthuridae</taxon>
        <taxon>Allacma</taxon>
    </lineage>
</organism>
<evidence type="ECO:0000256" key="1">
    <source>
        <dbReference type="ARBA" id="ARBA00022741"/>
    </source>
</evidence>
<dbReference type="InterPro" id="IPR000850">
    <property type="entry name" value="Adenylat/UMP-CMP_kin"/>
</dbReference>